<gene>
    <name evidence="1" type="ORF">DES51_12046</name>
</gene>
<dbReference type="EMBL" id="QJKH01000020">
    <property type="protein sequence ID" value="PXX75143.1"/>
    <property type="molecule type" value="Genomic_DNA"/>
</dbReference>
<proteinExistence type="predicted"/>
<dbReference type="OrthoDB" id="1492747at2"/>
<dbReference type="AlphaFoldDB" id="A0A318KHM2"/>
<keyword evidence="2" id="KW-1185">Reference proteome</keyword>
<evidence type="ECO:0000313" key="1">
    <source>
        <dbReference type="EMBL" id="PXX75143.1"/>
    </source>
</evidence>
<accession>A0A318KHM2</accession>
<comment type="caution">
    <text evidence="1">The sequence shown here is derived from an EMBL/GenBank/DDBJ whole genome shotgun (WGS) entry which is preliminary data.</text>
</comment>
<protein>
    <submittedName>
        <fullName evidence="1">Uncharacterized protein</fullName>
    </submittedName>
</protein>
<reference evidence="1 2" key="1">
    <citation type="submission" date="2018-05" db="EMBL/GenBank/DDBJ databases">
        <title>Genomic Encyclopedia of Type Strains, Phase IV (KMG-IV): sequencing the most valuable type-strain genomes for metagenomic binning, comparative biology and taxonomic classification.</title>
        <authorList>
            <person name="Goeker M."/>
        </authorList>
    </citation>
    <scope>NUCLEOTIDE SEQUENCE [LARGE SCALE GENOMIC DNA]</scope>
    <source>
        <strain evidence="1 2">JC118</strain>
    </source>
</reference>
<dbReference type="Proteomes" id="UP000247612">
    <property type="component" value="Unassembled WGS sequence"/>
</dbReference>
<evidence type="ECO:0000313" key="2">
    <source>
        <dbReference type="Proteomes" id="UP000247612"/>
    </source>
</evidence>
<sequence length="581" mass="67933">MNLLEQIYREIDHELGSERENQYLCIMGMKNPLKFQDLNDESKEPAARMTAESNLANVYLPPCQYAANSAPTSFLSRYESSLKSLLPLQNDSFKSITQRLKLFPYRNLEASCQQRYERKQSLHRMKQEFMLKYGLASDEYRTFMESFLSELETENDCLYQLLDEQQQKQQHGFADEELMNVKAELERAKLRLPDGKIILPVALHPKDWSQRLASDFDQFQLLRSFYAYAMDYAQAFEKMVRTLEQMYFFLDETADQPWFTAKKELTEKLQQLDEQAWFNDLQRLTFCSIKADCPFKERLAGCLINIWKMKKSKPMSTAAMAMIQQNEAYERLIQSYVTMNPSQLELEKLKPQFADELQALNRQMELLSLSAKRDAAENRTALLPINTNPDYKTFEIHSSLAALYEEPSLITAAKDSLMGLNALFGSNIPYGLDEEAMKKGMQINLGFLARKIKINRPWFHPEIFRLSNHYYSISETMIAQGITELEDLMKENYLFPVYSTSFVLIKDLTLQFTLDADCRRLKELLKRYVRQGNQFLCFREYAQDIQPVMDDDGSTLTLRYAYPQLLGYFMHFTPADQSQKL</sequence>
<dbReference type="STRING" id="1034346.GCA_000313565_02180"/>
<organism evidence="1 2">
    <name type="scientific">Dielma fastidiosa</name>
    <dbReference type="NCBI Taxonomy" id="1034346"/>
    <lineage>
        <taxon>Bacteria</taxon>
        <taxon>Bacillati</taxon>
        <taxon>Bacillota</taxon>
        <taxon>Erysipelotrichia</taxon>
        <taxon>Erysipelotrichales</taxon>
        <taxon>Erysipelotrichaceae</taxon>
        <taxon>Dielma</taxon>
    </lineage>
</organism>
<name>A0A318KHM2_9FIRM</name>
<dbReference type="RefSeq" id="WP_022938483.1">
    <property type="nucleotide sequence ID" value="NZ_CABKRQ010000005.1"/>
</dbReference>